<evidence type="ECO:0000313" key="4">
    <source>
        <dbReference type="Proteomes" id="UP000788426"/>
    </source>
</evidence>
<feature type="signal peptide" evidence="1">
    <location>
        <begin position="1"/>
        <end position="19"/>
    </location>
</feature>
<dbReference type="InterPro" id="IPR048954">
    <property type="entry name" value="PorZ_N"/>
</dbReference>
<dbReference type="InterPro" id="IPR011110">
    <property type="entry name" value="Reg_prop"/>
</dbReference>
<sequence>MKKILVCSILLLTSLIAFCAPVGTWKNYLAYHTTTEIEHVGDIYYVLASDGLYSYNAKDGSIYTYDKTNGLSDTGIKAIQWNKSSRKLVIVYKDNNIDLLSENGKIENLPDYYLKAMTEDKTIHSIYNNGVFAYLSTAFGILKVNTKNAEFSDTYFLNESVEYAYIANNQLYAAIPTKGLMACSLASNPQNKSNWSVVGAYVAPNKQLNTTDLAIINKVKPNGAQYNNFAFMTIKGNTLYTAPGGFNSVIDASTPGAVQVYDGQKWTMYEDDLTTKTPNIPYVSITSVAVDPKDAQHVFASGRTGLYEFRDGKFVKHYTYTNSPLKAFKPNNPNYVITLSISFDSQGNLYVLNGNNPDGTSLLRLNSNGSWDDLHQDALVANGYSFRILTNLTWDSRNLLWFVNDHWDNKSLAYFNPKTNQLKLYSTFYNQDGVALGDGRVHCVAEDKQQNMWIGTGNGPVMLTPSQIRSGSENFNQIKVPRNDGTNFADYLLSGVDITCIVVDGANRKWFGTNGNGVYLISTDNLQELKHFTAENSPLLSNTIESMAINNNTGEVFFGTTEGLCSYVTDATDAPSTSSDSDVLVYPNPVLPDYTGLITIKGLAFDSHVKIVTTNGALVAEGRSNGGSFTWDGNDQNGQRVAGGMYIVLSATAEGESSVVTKIAIIR</sequence>
<evidence type="ECO:0000313" key="3">
    <source>
        <dbReference type="EMBL" id="MBW4769613.1"/>
    </source>
</evidence>
<keyword evidence="1" id="KW-0732">Signal</keyword>
<dbReference type="Pfam" id="PF07494">
    <property type="entry name" value="Reg_prop"/>
    <property type="match status" value="1"/>
</dbReference>
<proteinExistence type="predicted"/>
<feature type="chain" id="PRO_5046154815" evidence="1">
    <location>
        <begin position="20"/>
        <end position="667"/>
    </location>
</feature>
<keyword evidence="4" id="KW-1185">Reference proteome</keyword>
<dbReference type="Proteomes" id="UP000788426">
    <property type="component" value="Unassembled WGS sequence"/>
</dbReference>
<comment type="caution">
    <text evidence="3">The sequence shown here is derived from an EMBL/GenBank/DDBJ whole genome shotgun (WGS) entry which is preliminary data.</text>
</comment>
<dbReference type="Pfam" id="PF21544">
    <property type="entry name" value="PorZ_N_b_propeller"/>
    <property type="match status" value="1"/>
</dbReference>
<evidence type="ECO:0000259" key="2">
    <source>
        <dbReference type="Pfam" id="PF21544"/>
    </source>
</evidence>
<dbReference type="EMBL" id="JAHXCT010000005">
    <property type="protein sequence ID" value="MBW4769613.1"/>
    <property type="molecule type" value="Genomic_DNA"/>
</dbReference>
<evidence type="ECO:0000256" key="1">
    <source>
        <dbReference type="SAM" id="SignalP"/>
    </source>
</evidence>
<feature type="domain" description="PorZ N-terminal beta-propeller" evidence="2">
    <location>
        <begin position="45"/>
        <end position="196"/>
    </location>
</feature>
<accession>A0ABS6YDH0</accession>
<gene>
    <name evidence="3" type="ORF">KZO38_07545</name>
</gene>
<organism evidence="3 4">
    <name type="scientific">Hoylesella nanceiensis</name>
    <dbReference type="NCBI Taxonomy" id="425941"/>
    <lineage>
        <taxon>Bacteria</taxon>
        <taxon>Pseudomonadati</taxon>
        <taxon>Bacteroidota</taxon>
        <taxon>Bacteroidia</taxon>
        <taxon>Bacteroidales</taxon>
        <taxon>Prevotellaceae</taxon>
        <taxon>Hoylesella</taxon>
    </lineage>
</organism>
<name>A0ABS6YDH0_9BACT</name>
<dbReference type="RefSeq" id="WP_219481604.1">
    <property type="nucleotide sequence ID" value="NZ_JAHXCT010000005.1"/>
</dbReference>
<reference evidence="3 4" key="1">
    <citation type="submission" date="2021-07" db="EMBL/GenBank/DDBJ databases">
        <title>Genomic diversity and antimicrobial resistance of Prevotella spp. isolated from chronic lung disease airways.</title>
        <authorList>
            <person name="Webb K.A."/>
            <person name="Olagoke O.S."/>
            <person name="Baird T."/>
            <person name="Neill J."/>
            <person name="Pham A."/>
            <person name="Wells T.J."/>
            <person name="Ramsay K.A."/>
            <person name="Bell S.C."/>
            <person name="Sarovich D.S."/>
            <person name="Price E.P."/>
        </authorList>
    </citation>
    <scope>NUCLEOTIDE SEQUENCE [LARGE SCALE GENOMIC DNA]</scope>
    <source>
        <strain evidence="3 4">SCHI0011.S.12</strain>
    </source>
</reference>
<protein>
    <submittedName>
        <fullName evidence="3">Por secretion system protein</fullName>
    </submittedName>
</protein>